<accession>A0A7C8YUQ1</accession>
<dbReference type="EMBL" id="GISG01056144">
    <property type="protein sequence ID" value="MBA4626330.1"/>
    <property type="molecule type" value="Transcribed_RNA"/>
</dbReference>
<reference evidence="1" key="1">
    <citation type="journal article" date="2013" name="J. Plant Res.">
        <title>Effect of fungi and light on seed germination of three Opuntia species from semiarid lands of central Mexico.</title>
        <authorList>
            <person name="Delgado-Sanchez P."/>
            <person name="Jimenez-Bremont J.F."/>
            <person name="Guerrero-Gonzalez Mde L."/>
            <person name="Flores J."/>
        </authorList>
    </citation>
    <scope>NUCLEOTIDE SEQUENCE</scope>
    <source>
        <tissue evidence="1">Cladode</tissue>
    </source>
</reference>
<evidence type="ECO:0000313" key="1">
    <source>
        <dbReference type="EMBL" id="MBA4626330.1"/>
    </source>
</evidence>
<name>A0A7C8YUQ1_OPUST</name>
<reference evidence="1" key="2">
    <citation type="submission" date="2020-07" db="EMBL/GenBank/DDBJ databases">
        <authorList>
            <person name="Vera ALvarez R."/>
            <person name="Arias-Moreno D.M."/>
            <person name="Jimenez-Jacinto V."/>
            <person name="Jimenez-Bremont J.F."/>
            <person name="Swaminathan K."/>
            <person name="Moose S.P."/>
            <person name="Guerrero-Gonzalez M.L."/>
            <person name="Marino-Ramirez L."/>
            <person name="Landsman D."/>
            <person name="Rodriguez-Kessler M."/>
            <person name="Delgado-Sanchez P."/>
        </authorList>
    </citation>
    <scope>NUCLEOTIDE SEQUENCE</scope>
    <source>
        <tissue evidence="1">Cladode</tissue>
    </source>
</reference>
<organism evidence="1">
    <name type="scientific">Opuntia streptacantha</name>
    <name type="common">Prickly pear cactus</name>
    <name type="synonym">Opuntia cardona</name>
    <dbReference type="NCBI Taxonomy" id="393608"/>
    <lineage>
        <taxon>Eukaryota</taxon>
        <taxon>Viridiplantae</taxon>
        <taxon>Streptophyta</taxon>
        <taxon>Embryophyta</taxon>
        <taxon>Tracheophyta</taxon>
        <taxon>Spermatophyta</taxon>
        <taxon>Magnoliopsida</taxon>
        <taxon>eudicotyledons</taxon>
        <taxon>Gunneridae</taxon>
        <taxon>Pentapetalae</taxon>
        <taxon>Caryophyllales</taxon>
        <taxon>Cactineae</taxon>
        <taxon>Cactaceae</taxon>
        <taxon>Opuntioideae</taxon>
        <taxon>Opuntia</taxon>
    </lineage>
</organism>
<sequence>MLVEGLSLSNSPFSDTPFSICKTGICFKELMTSTKPTLAIIAVESSHTLHSIFAASQLKTAISWPVELFINNDICSTLKFNANRNMVPLVANWTEETGWNFVASQISFMTSSETTPEN</sequence>
<dbReference type="AlphaFoldDB" id="A0A7C8YUQ1"/>
<proteinExistence type="predicted"/>
<protein>
    <submittedName>
        <fullName evidence="1">Uncharacterized protein</fullName>
    </submittedName>
</protein>